<proteinExistence type="predicted"/>
<dbReference type="KEGG" id="ttt:THITE_2119846"/>
<organism evidence="1 2">
    <name type="scientific">Thermothielavioides terrestris (strain ATCC 38088 / NRRL 8126)</name>
    <name type="common">Thielavia terrestris</name>
    <dbReference type="NCBI Taxonomy" id="578455"/>
    <lineage>
        <taxon>Eukaryota</taxon>
        <taxon>Fungi</taxon>
        <taxon>Dikarya</taxon>
        <taxon>Ascomycota</taxon>
        <taxon>Pezizomycotina</taxon>
        <taxon>Sordariomycetes</taxon>
        <taxon>Sordariomycetidae</taxon>
        <taxon>Sordariales</taxon>
        <taxon>Chaetomiaceae</taxon>
        <taxon>Thermothielavioides</taxon>
        <taxon>Thermothielavioides terrestris</taxon>
    </lineage>
</organism>
<dbReference type="Gene3D" id="3.40.30.10">
    <property type="entry name" value="Glutaredoxin"/>
    <property type="match status" value="1"/>
</dbReference>
<accession>G2R8Y7</accession>
<name>G2R8Y7_THETT</name>
<keyword evidence="2" id="KW-1185">Reference proteome</keyword>
<gene>
    <name evidence="1" type="ORF">THITE_2119846</name>
</gene>
<dbReference type="eggNOG" id="ENOG502RUP5">
    <property type="taxonomic scope" value="Eukaryota"/>
</dbReference>
<evidence type="ECO:0000313" key="2">
    <source>
        <dbReference type="Proteomes" id="UP000008181"/>
    </source>
</evidence>
<dbReference type="EMBL" id="CP003012">
    <property type="protein sequence ID" value="AEO69437.1"/>
    <property type="molecule type" value="Genomic_DNA"/>
</dbReference>
<dbReference type="HOGENOM" id="CLU_2529044_0_0_1"/>
<dbReference type="AlphaFoldDB" id="G2R8Y7"/>
<evidence type="ECO:0000313" key="1">
    <source>
        <dbReference type="EMBL" id="AEO69437.1"/>
    </source>
</evidence>
<dbReference type="Proteomes" id="UP000008181">
    <property type="component" value="Chromosome 4"/>
</dbReference>
<sequence length="84" mass="9037">MPSLRPGLSLYNGIGLTPSRFHPVLLGAINVGSGNRPPWTLPAKAAYGAFDARRSVARHANLKIQVPKDLMQAAKTVIVRHLSP</sequence>
<dbReference type="OrthoDB" id="4664297at2759"/>
<dbReference type="GeneID" id="11520154"/>
<dbReference type="RefSeq" id="XP_003655773.1">
    <property type="nucleotide sequence ID" value="XM_003655725.1"/>
</dbReference>
<reference evidence="1 2" key="1">
    <citation type="journal article" date="2011" name="Nat. Biotechnol.">
        <title>Comparative genomic analysis of the thermophilic biomass-degrading fungi Myceliophthora thermophila and Thielavia terrestris.</title>
        <authorList>
            <person name="Berka R.M."/>
            <person name="Grigoriev I.V."/>
            <person name="Otillar R."/>
            <person name="Salamov A."/>
            <person name="Grimwood J."/>
            <person name="Reid I."/>
            <person name="Ishmael N."/>
            <person name="John T."/>
            <person name="Darmond C."/>
            <person name="Moisan M.-C."/>
            <person name="Henrissat B."/>
            <person name="Coutinho P.M."/>
            <person name="Lombard V."/>
            <person name="Natvig D.O."/>
            <person name="Lindquist E."/>
            <person name="Schmutz J."/>
            <person name="Lucas S."/>
            <person name="Harris P."/>
            <person name="Powlowski J."/>
            <person name="Bellemare A."/>
            <person name="Taylor D."/>
            <person name="Butler G."/>
            <person name="de Vries R.P."/>
            <person name="Allijn I.E."/>
            <person name="van den Brink J."/>
            <person name="Ushinsky S."/>
            <person name="Storms R."/>
            <person name="Powell A.J."/>
            <person name="Paulsen I.T."/>
            <person name="Elbourne L.D.H."/>
            <person name="Baker S.E."/>
            <person name="Magnuson J."/>
            <person name="LaBoissiere S."/>
            <person name="Clutterbuck A.J."/>
            <person name="Martinez D."/>
            <person name="Wogulis M."/>
            <person name="de Leon A.L."/>
            <person name="Rey M.W."/>
            <person name="Tsang A."/>
        </authorList>
    </citation>
    <scope>NUCLEOTIDE SEQUENCE [LARGE SCALE GENOMIC DNA]</scope>
    <source>
        <strain evidence="2">ATCC 38088 / NRRL 8126</strain>
    </source>
</reference>
<protein>
    <submittedName>
        <fullName evidence="1">Uncharacterized protein</fullName>
    </submittedName>
</protein>